<organism evidence="2 3">
    <name type="scientific">Somion occarium</name>
    <dbReference type="NCBI Taxonomy" id="3059160"/>
    <lineage>
        <taxon>Eukaryota</taxon>
        <taxon>Fungi</taxon>
        <taxon>Dikarya</taxon>
        <taxon>Basidiomycota</taxon>
        <taxon>Agaricomycotina</taxon>
        <taxon>Agaricomycetes</taxon>
        <taxon>Polyporales</taxon>
        <taxon>Cerrenaceae</taxon>
        <taxon>Somion</taxon>
    </lineage>
</organism>
<dbReference type="CDD" id="cd18186">
    <property type="entry name" value="BTB_POZ_ZBTB_KLHL-like"/>
    <property type="match status" value="1"/>
</dbReference>
<dbReference type="InterPro" id="IPR011333">
    <property type="entry name" value="SKP1/BTB/POZ_sf"/>
</dbReference>
<accession>A0ABP1EAD8</accession>
<proteinExistence type="predicted"/>
<dbReference type="EMBL" id="OZ037952">
    <property type="protein sequence ID" value="CAL1716940.1"/>
    <property type="molecule type" value="Genomic_DNA"/>
</dbReference>
<name>A0ABP1EAD8_9APHY</name>
<dbReference type="Proteomes" id="UP001497453">
    <property type="component" value="Chromosome 9"/>
</dbReference>
<dbReference type="PROSITE" id="PS50097">
    <property type="entry name" value="BTB"/>
    <property type="match status" value="1"/>
</dbReference>
<feature type="domain" description="BTB" evidence="1">
    <location>
        <begin position="30"/>
        <end position="99"/>
    </location>
</feature>
<dbReference type="Gene3D" id="3.30.710.10">
    <property type="entry name" value="Potassium Channel Kv1.1, Chain A"/>
    <property type="match status" value="1"/>
</dbReference>
<gene>
    <name evidence="2" type="ORF">GFSPODELE1_LOCUS10971</name>
</gene>
<evidence type="ECO:0000313" key="3">
    <source>
        <dbReference type="Proteomes" id="UP001497453"/>
    </source>
</evidence>
<dbReference type="Pfam" id="PF00651">
    <property type="entry name" value="BTB"/>
    <property type="match status" value="1"/>
</dbReference>
<keyword evidence="3" id="KW-1185">Reference proteome</keyword>
<reference evidence="3" key="1">
    <citation type="submission" date="2024-04" db="EMBL/GenBank/DDBJ databases">
        <authorList>
            <person name="Shaw F."/>
            <person name="Minotto A."/>
        </authorList>
    </citation>
    <scope>NUCLEOTIDE SEQUENCE [LARGE SCALE GENOMIC DNA]</scope>
</reference>
<dbReference type="SMART" id="SM00225">
    <property type="entry name" value="BTB"/>
    <property type="match status" value="1"/>
</dbReference>
<sequence length="337" mass="37968">MSFSIAPQQPRTQSEDATRALEAGLWLEDGNVVLIAEDTPFKVHRNVLCHNSQVFRDKFSQVVQGSENNGALIVALSDAWKDVQYMLSALYYGGKYFSTDKPLSFAVASALLRLGTKYNIVHLRDEVVARLKQCFPPSLEDFNNCYAGPKAYDDDDSLACIPEAIQLQKTDVIGVINLARLCDLPFLLPPAFYICSALDLDDIFEGVQDEDGRLMKLSPEDIYTCIRGREDLIRANLECMEIFAFPENSFGCAAPFICNVREQAFIHKWWTEGGRIDTIVLVSPDWVERRGPLIDSPLCILCRSAVLKYMDAFRQLVWNSLGEYFSVPDWPIIANAE</sequence>
<evidence type="ECO:0000313" key="2">
    <source>
        <dbReference type="EMBL" id="CAL1716940.1"/>
    </source>
</evidence>
<protein>
    <recommendedName>
        <fullName evidence="1">BTB domain-containing protein</fullName>
    </recommendedName>
</protein>
<dbReference type="SUPFAM" id="SSF54695">
    <property type="entry name" value="POZ domain"/>
    <property type="match status" value="1"/>
</dbReference>
<evidence type="ECO:0000259" key="1">
    <source>
        <dbReference type="PROSITE" id="PS50097"/>
    </source>
</evidence>
<dbReference type="InterPro" id="IPR000210">
    <property type="entry name" value="BTB/POZ_dom"/>
</dbReference>